<keyword evidence="2" id="KW-1185">Reference proteome</keyword>
<gene>
    <name evidence="1" type="ORF">Vadar_018162</name>
</gene>
<dbReference type="EMBL" id="CM037161">
    <property type="protein sequence ID" value="KAH7854827.1"/>
    <property type="molecule type" value="Genomic_DNA"/>
</dbReference>
<evidence type="ECO:0000313" key="2">
    <source>
        <dbReference type="Proteomes" id="UP000828048"/>
    </source>
</evidence>
<protein>
    <submittedName>
        <fullName evidence="1">Uncharacterized protein</fullName>
    </submittedName>
</protein>
<comment type="caution">
    <text evidence="1">The sequence shown here is derived from an EMBL/GenBank/DDBJ whole genome shotgun (WGS) entry which is preliminary data.</text>
</comment>
<organism evidence="1 2">
    <name type="scientific">Vaccinium darrowii</name>
    <dbReference type="NCBI Taxonomy" id="229202"/>
    <lineage>
        <taxon>Eukaryota</taxon>
        <taxon>Viridiplantae</taxon>
        <taxon>Streptophyta</taxon>
        <taxon>Embryophyta</taxon>
        <taxon>Tracheophyta</taxon>
        <taxon>Spermatophyta</taxon>
        <taxon>Magnoliopsida</taxon>
        <taxon>eudicotyledons</taxon>
        <taxon>Gunneridae</taxon>
        <taxon>Pentapetalae</taxon>
        <taxon>asterids</taxon>
        <taxon>Ericales</taxon>
        <taxon>Ericaceae</taxon>
        <taxon>Vaccinioideae</taxon>
        <taxon>Vaccinieae</taxon>
        <taxon>Vaccinium</taxon>
    </lineage>
</organism>
<accession>A0ACB7YMF5</accession>
<proteinExistence type="predicted"/>
<name>A0ACB7YMF5_9ERIC</name>
<reference evidence="1 2" key="1">
    <citation type="journal article" date="2021" name="Hortic Res">
        <title>High-quality reference genome and annotation aids understanding of berry development for evergreen blueberry (Vaccinium darrowii).</title>
        <authorList>
            <person name="Yu J."/>
            <person name="Hulse-Kemp A.M."/>
            <person name="Babiker E."/>
            <person name="Staton M."/>
        </authorList>
    </citation>
    <scope>NUCLEOTIDE SEQUENCE [LARGE SCALE GENOMIC DNA]</scope>
    <source>
        <strain evidence="2">cv. NJ 8807/NJ 8810</strain>
        <tissue evidence="1">Young leaf</tissue>
    </source>
</reference>
<sequence>MGSHGKQQQQITHKVDGEGDPIIAILRAQAQPLAVAVAEETPIPISAHPPPLMFAFNERIRPLLDAVDKLRHLKVAEEGIQLPTIVVVGDQSSGKSSVLESLAGISLPRGQGICTRVPLIMRMQDHQNPEPELHLEYQGKTGSLVTVQTDETEIAEAIVSATDEIAGCEKGISDSPLTLVVKKRGVPDLTMVDLPGITRVPVHDQPQDIYEQISGIIMKYISPEESIILNVLSATVDFPTCESIRMSQRVDKTGERTLAVVTKADKAPEGLLEKVTADDVNIGLGYVCVRNRIGSETYEQARVKEATLFRNHPLLSKMDESIVGVPVLAQKLVQIQASIITKRLPEIVHKINEKLNSSVSELSKMPQNVSSVAEAMTVFMRIIGSSKDSLRKILLRGEFDEYLEDKRMHGTARLVEMLNQFADELQKSADNESTENFLVDEIRVLDEAKRIELPNFLPRHAFLVILQKKVEEISKRPVNFMAKLWSYIEFVVTTVFMNHCENFPQLQSAMRRATQNLAEKMKEKSFERVKEIVEMEKLADYTCSPDYMSDWGKLMAQQNLFTQALNDPYRSTRITIEGFGQVEVEHLRSHSNVREQAFDMKMRITAYWKVVVKRLVDSMALHLLLHVRNLVDRDMEVEIVNELMGSQVGGAGAIQRMLEESPSAVKKRERLNKSIKLLKESKEVVAQIMDRIAIDD</sequence>
<evidence type="ECO:0000313" key="1">
    <source>
        <dbReference type="EMBL" id="KAH7854827.1"/>
    </source>
</evidence>
<dbReference type="Proteomes" id="UP000828048">
    <property type="component" value="Chromosome 11"/>
</dbReference>